<dbReference type="FunFam" id="3.20.20.10:FF:000008">
    <property type="entry name" value="Ornithine decarboxylase"/>
    <property type="match status" value="1"/>
</dbReference>
<evidence type="ECO:0000256" key="6">
    <source>
        <dbReference type="ARBA" id="ARBA00034115"/>
    </source>
</evidence>
<feature type="modified residue" description="N6-(pyridoxal phosphate)lysine" evidence="9">
    <location>
        <position position="28"/>
    </location>
</feature>
<reference evidence="11 12" key="1">
    <citation type="submission" date="2020-08" db="EMBL/GenBank/DDBJ databases">
        <title>Sequencing the genomes of 1000 actinobacteria strains.</title>
        <authorList>
            <person name="Klenk H.-P."/>
        </authorList>
    </citation>
    <scope>NUCLEOTIDE SEQUENCE [LARGE SCALE GENOMIC DNA]</scope>
    <source>
        <strain evidence="11 12">DSM 44230</strain>
    </source>
</reference>
<comment type="cofactor">
    <cofactor evidence="1 9">
        <name>pyridoxal 5'-phosphate</name>
        <dbReference type="ChEBI" id="CHEBI:597326"/>
    </cofactor>
</comment>
<comment type="caution">
    <text evidence="11">The sequence shown here is derived from an EMBL/GenBank/DDBJ whole genome shotgun (WGS) entry which is preliminary data.</text>
</comment>
<dbReference type="Proteomes" id="UP000533598">
    <property type="component" value="Unassembled WGS sequence"/>
</dbReference>
<dbReference type="GO" id="GO:0005737">
    <property type="term" value="C:cytoplasm"/>
    <property type="evidence" value="ECO:0007669"/>
    <property type="project" value="TreeGrafter"/>
</dbReference>
<protein>
    <recommendedName>
        <fullName evidence="7">ornithine decarboxylase</fullName>
        <ecNumber evidence="7">4.1.1.17</ecNumber>
    </recommendedName>
</protein>
<evidence type="ECO:0000256" key="2">
    <source>
        <dbReference type="ARBA" id="ARBA00008872"/>
    </source>
</evidence>
<evidence type="ECO:0000256" key="5">
    <source>
        <dbReference type="ARBA" id="ARBA00023239"/>
    </source>
</evidence>
<dbReference type="CDD" id="cd00622">
    <property type="entry name" value="PLPDE_III_ODC"/>
    <property type="match status" value="1"/>
</dbReference>
<dbReference type="EC" id="4.1.1.17" evidence="7"/>
<name>A0A7W7CAZ8_9PSEU</name>
<evidence type="ECO:0000256" key="7">
    <source>
        <dbReference type="ARBA" id="ARBA00034138"/>
    </source>
</evidence>
<evidence type="ECO:0000313" key="11">
    <source>
        <dbReference type="EMBL" id="MBB4677830.1"/>
    </source>
</evidence>
<dbReference type="PRINTS" id="PR01182">
    <property type="entry name" value="ORNDCRBXLASE"/>
</dbReference>
<comment type="similarity">
    <text evidence="2">Belongs to the Orn/Lys/Arg decarboxylase class-II family.</text>
</comment>
<dbReference type="InterPro" id="IPR029066">
    <property type="entry name" value="PLP-binding_barrel"/>
</dbReference>
<evidence type="ECO:0000259" key="10">
    <source>
        <dbReference type="Pfam" id="PF02784"/>
    </source>
</evidence>
<dbReference type="Gene3D" id="2.40.37.10">
    <property type="entry name" value="Lyase, Ornithine Decarboxylase, Chain A, domain 1"/>
    <property type="match status" value="1"/>
</dbReference>
<dbReference type="PANTHER" id="PTHR11482:SF6">
    <property type="entry name" value="ORNITHINE DECARBOXYLASE 1-RELATED"/>
    <property type="match status" value="1"/>
</dbReference>
<evidence type="ECO:0000256" key="9">
    <source>
        <dbReference type="PIRSR" id="PIRSR600183-50"/>
    </source>
</evidence>
<evidence type="ECO:0000256" key="8">
    <source>
        <dbReference type="ARBA" id="ARBA00049127"/>
    </source>
</evidence>
<dbReference type="AlphaFoldDB" id="A0A7W7CAZ8"/>
<proteinExistence type="inferred from homology"/>
<dbReference type="EMBL" id="JACHMH010000001">
    <property type="protein sequence ID" value="MBB4677830.1"/>
    <property type="molecule type" value="Genomic_DNA"/>
</dbReference>
<dbReference type="GO" id="GO:0004586">
    <property type="term" value="F:ornithine decarboxylase activity"/>
    <property type="evidence" value="ECO:0007669"/>
    <property type="project" value="UniProtKB-EC"/>
</dbReference>
<keyword evidence="3" id="KW-0210">Decarboxylase</keyword>
<sequence length="357" mass="38143">MLDLDIVRQRFLDLRAALPAAEIFYAVKACPAPEVVALLVELGACFDVASPAEIELCLAKGARPETISYGNTIKKAADIARAYAAGVRLYVTDSAEDLAKLAEHAPGSEVFCRVLVVNESAGTPFGKKFGCAEDMALDLLAEAGRLGLRPAGISFHVGSQQVDPHAWHDGIAQAGRITRTLRARGIEPTLVNLGGGFPARYTESTPPLAEYAQAIEGALGEHFGAHRPRVLIEPGRAIAADAGIIRTEVVLVARKSYVDDRRWVYLDIGRYNGLAETEGEMITYRLAAGTPEGERGPVVLAGPTCDGDDVLYQRTVYELPLALRAGDHVDILSAGAYTASYASVEFNGFAPLPTHCI</sequence>
<comment type="pathway">
    <text evidence="6">Amine and polyamine biosynthesis; putrescine biosynthesis via L-ornithine pathway; putrescine from L-ornithine: step 1/1.</text>
</comment>
<dbReference type="FunFam" id="2.40.37.10:FF:000004">
    <property type="entry name" value="Ornithine decarboxylase"/>
    <property type="match status" value="1"/>
</dbReference>
<dbReference type="Gene3D" id="3.20.20.10">
    <property type="entry name" value="Alanine racemase"/>
    <property type="match status" value="1"/>
</dbReference>
<dbReference type="GO" id="GO:0033387">
    <property type="term" value="P:putrescine biosynthetic process from arginine, via ornithine"/>
    <property type="evidence" value="ECO:0007669"/>
    <property type="project" value="TreeGrafter"/>
</dbReference>
<feature type="domain" description="Orn/DAP/Arg decarboxylase 2 N-terminal" evidence="10">
    <location>
        <begin position="6"/>
        <end position="240"/>
    </location>
</feature>
<dbReference type="InterPro" id="IPR009006">
    <property type="entry name" value="Ala_racemase/Decarboxylase_C"/>
</dbReference>
<dbReference type="InterPro" id="IPR022653">
    <property type="entry name" value="De-COase2_pyr-phos_BS"/>
</dbReference>
<dbReference type="RefSeq" id="WP_407645137.1">
    <property type="nucleotide sequence ID" value="NZ_BAAAUI010000002.1"/>
</dbReference>
<dbReference type="SUPFAM" id="SSF50621">
    <property type="entry name" value="Alanine racemase C-terminal domain-like"/>
    <property type="match status" value="1"/>
</dbReference>
<dbReference type="PANTHER" id="PTHR11482">
    <property type="entry name" value="ARGININE/DIAMINOPIMELATE/ORNITHINE DECARBOXYLASE"/>
    <property type="match status" value="1"/>
</dbReference>
<dbReference type="PROSITE" id="PS00878">
    <property type="entry name" value="ODR_DC_2_1"/>
    <property type="match status" value="1"/>
</dbReference>
<evidence type="ECO:0000256" key="3">
    <source>
        <dbReference type="ARBA" id="ARBA00022793"/>
    </source>
</evidence>
<organism evidence="11 12">
    <name type="scientific">Crossiella cryophila</name>
    <dbReference type="NCBI Taxonomy" id="43355"/>
    <lineage>
        <taxon>Bacteria</taxon>
        <taxon>Bacillati</taxon>
        <taxon>Actinomycetota</taxon>
        <taxon>Actinomycetes</taxon>
        <taxon>Pseudonocardiales</taxon>
        <taxon>Pseudonocardiaceae</taxon>
        <taxon>Crossiella</taxon>
    </lineage>
</organism>
<dbReference type="InterPro" id="IPR022644">
    <property type="entry name" value="De-COase2_N"/>
</dbReference>
<evidence type="ECO:0000313" key="12">
    <source>
        <dbReference type="Proteomes" id="UP000533598"/>
    </source>
</evidence>
<accession>A0A7W7CAZ8</accession>
<dbReference type="PRINTS" id="PR01179">
    <property type="entry name" value="ODADCRBXLASE"/>
</dbReference>
<evidence type="ECO:0000256" key="4">
    <source>
        <dbReference type="ARBA" id="ARBA00022898"/>
    </source>
</evidence>
<feature type="active site" description="Proton donor" evidence="9">
    <location>
        <position position="305"/>
    </location>
</feature>
<dbReference type="InterPro" id="IPR000183">
    <property type="entry name" value="Orn/DAP/Arg_de-COase"/>
</dbReference>
<keyword evidence="5 11" id="KW-0456">Lyase</keyword>
<comment type="catalytic activity">
    <reaction evidence="8">
        <text>L-ornithine + H(+) = putrescine + CO2</text>
        <dbReference type="Rhea" id="RHEA:22964"/>
        <dbReference type="ChEBI" id="CHEBI:15378"/>
        <dbReference type="ChEBI" id="CHEBI:16526"/>
        <dbReference type="ChEBI" id="CHEBI:46911"/>
        <dbReference type="ChEBI" id="CHEBI:326268"/>
        <dbReference type="EC" id="4.1.1.17"/>
    </reaction>
</comment>
<gene>
    <name evidence="11" type="ORF">HNR67_003948</name>
</gene>
<keyword evidence="4 9" id="KW-0663">Pyridoxal phosphate</keyword>
<dbReference type="SUPFAM" id="SSF51419">
    <property type="entry name" value="PLP-binding barrel"/>
    <property type="match status" value="1"/>
</dbReference>
<dbReference type="Pfam" id="PF02784">
    <property type="entry name" value="Orn_Arg_deC_N"/>
    <property type="match status" value="1"/>
</dbReference>
<evidence type="ECO:0000256" key="1">
    <source>
        <dbReference type="ARBA" id="ARBA00001933"/>
    </source>
</evidence>
<dbReference type="InterPro" id="IPR002433">
    <property type="entry name" value="Orn_de-COase"/>
</dbReference>
<keyword evidence="12" id="KW-1185">Reference proteome</keyword>